<keyword evidence="2" id="KW-0418">Kinase</keyword>
<dbReference type="Proteomes" id="UP000622552">
    <property type="component" value="Unassembled WGS sequence"/>
</dbReference>
<proteinExistence type="inferred from homology"/>
<comment type="caution">
    <text evidence="2">The sequence shown here is derived from an EMBL/GenBank/DDBJ whole genome shotgun (WGS) entry which is preliminary data.</text>
</comment>
<evidence type="ECO:0000256" key="1">
    <source>
        <dbReference type="ARBA" id="ARBA00006479"/>
    </source>
</evidence>
<dbReference type="InterPro" id="IPR036390">
    <property type="entry name" value="WH_DNA-bd_sf"/>
</dbReference>
<accession>A0A8J7KFC4</accession>
<evidence type="ECO:0000313" key="2">
    <source>
        <dbReference type="EMBL" id="MBG6136005.1"/>
    </source>
</evidence>
<organism evidence="2 3">
    <name type="scientific">Longispora fulva</name>
    <dbReference type="NCBI Taxonomy" id="619741"/>
    <lineage>
        <taxon>Bacteria</taxon>
        <taxon>Bacillati</taxon>
        <taxon>Actinomycetota</taxon>
        <taxon>Actinomycetes</taxon>
        <taxon>Micromonosporales</taxon>
        <taxon>Micromonosporaceae</taxon>
        <taxon>Longispora</taxon>
    </lineage>
</organism>
<reference evidence="2" key="1">
    <citation type="submission" date="2020-11" db="EMBL/GenBank/DDBJ databases">
        <title>Sequencing the genomes of 1000 actinobacteria strains.</title>
        <authorList>
            <person name="Klenk H.-P."/>
        </authorList>
    </citation>
    <scope>NUCLEOTIDE SEQUENCE</scope>
    <source>
        <strain evidence="2">DSM 45356</strain>
    </source>
</reference>
<dbReference type="InterPro" id="IPR036388">
    <property type="entry name" value="WH-like_DNA-bd_sf"/>
</dbReference>
<dbReference type="PANTHER" id="PTHR18964:SF149">
    <property type="entry name" value="BIFUNCTIONAL UDP-N-ACETYLGLUCOSAMINE 2-EPIMERASE_N-ACETYLMANNOSAMINE KINASE"/>
    <property type="match status" value="1"/>
</dbReference>
<dbReference type="SUPFAM" id="SSF53067">
    <property type="entry name" value="Actin-like ATPase domain"/>
    <property type="match status" value="1"/>
</dbReference>
<name>A0A8J7KFC4_9ACTN</name>
<dbReference type="Pfam" id="PF00480">
    <property type="entry name" value="ROK"/>
    <property type="match status" value="1"/>
</dbReference>
<dbReference type="EMBL" id="JADOUF010000001">
    <property type="protein sequence ID" value="MBG6136005.1"/>
    <property type="molecule type" value="Genomic_DNA"/>
</dbReference>
<evidence type="ECO:0000313" key="3">
    <source>
        <dbReference type="Proteomes" id="UP000622552"/>
    </source>
</evidence>
<dbReference type="Gene3D" id="3.30.420.40">
    <property type="match status" value="2"/>
</dbReference>
<gene>
    <name evidence="2" type="ORF">IW245_002199</name>
</gene>
<dbReference type="Gene3D" id="1.10.10.10">
    <property type="entry name" value="Winged helix-like DNA-binding domain superfamily/Winged helix DNA-binding domain"/>
    <property type="match status" value="1"/>
</dbReference>
<dbReference type="AlphaFoldDB" id="A0A8J7KFC4"/>
<dbReference type="SUPFAM" id="SSF46785">
    <property type="entry name" value="Winged helix' DNA-binding domain"/>
    <property type="match status" value="1"/>
</dbReference>
<dbReference type="GO" id="GO:0016301">
    <property type="term" value="F:kinase activity"/>
    <property type="evidence" value="ECO:0007669"/>
    <property type="project" value="UniProtKB-KW"/>
</dbReference>
<dbReference type="InterPro" id="IPR043129">
    <property type="entry name" value="ATPase_NBD"/>
</dbReference>
<dbReference type="RefSeq" id="WP_197003047.1">
    <property type="nucleotide sequence ID" value="NZ_BONS01000001.1"/>
</dbReference>
<keyword evidence="2" id="KW-0808">Transferase</keyword>
<sequence length="390" mass="40225">MSSRQQGVAAVGQDSEAMRRRNESAVLRTVLAHGAVARAEIARHAGLSAPSVTKVVVRLIEAGALRELAPQASAELGRPRVPLTLEGTAAVALGVHIGLLRTTIGLVGLDGTVRAQVALPHEIQPEPLVAQAADAVDAFLAEHLGDQRLVGTGVSIGGWVDEDAGVVVEHPALGWTDVPLLAMLRDKVPGPIRLGQNTRATAQAEMWFGAGRDVHDLALVFVGNVVGVATVVGGVIQRGPRSAAGSVDHAPVDGGTLQSRASDTAVLAEARAQGLPVADFDAVVDLARAGDATADAILRTRARYVGRAVAMLADLLNPSRIVLAGGVVAIPAHVDEVRAEASARAHRLAADLGDRILPTTFGEGSLVVSSAAALLEDLLADPLAFLEEPR</sequence>
<comment type="similarity">
    <text evidence="1">Belongs to the ROK (NagC/XylR) family.</text>
</comment>
<protein>
    <submittedName>
        <fullName evidence="2">Putative NBD/HSP70 family sugar kinase</fullName>
    </submittedName>
</protein>
<dbReference type="InterPro" id="IPR000600">
    <property type="entry name" value="ROK"/>
</dbReference>
<dbReference type="PANTHER" id="PTHR18964">
    <property type="entry name" value="ROK (REPRESSOR, ORF, KINASE) FAMILY"/>
    <property type="match status" value="1"/>
</dbReference>
<keyword evidence="3" id="KW-1185">Reference proteome</keyword>